<protein>
    <submittedName>
        <fullName evidence="1">Uncharacterized protein</fullName>
    </submittedName>
</protein>
<organism evidence="1 2">
    <name type="scientific">Dolosigranulum pigrum</name>
    <dbReference type="NCBI Taxonomy" id="29394"/>
    <lineage>
        <taxon>Bacteria</taxon>
        <taxon>Bacillati</taxon>
        <taxon>Bacillota</taxon>
        <taxon>Bacilli</taxon>
        <taxon>Lactobacillales</taxon>
        <taxon>Carnobacteriaceae</taxon>
        <taxon>Dolosigranulum</taxon>
    </lineage>
</organism>
<gene>
    <name evidence="1" type="ORF">BWX42_06485</name>
</gene>
<dbReference type="EMBL" id="MUYF01000003">
    <property type="protein sequence ID" value="OOL81415.1"/>
    <property type="molecule type" value="Genomic_DNA"/>
</dbReference>
<comment type="caution">
    <text evidence="1">The sequence shown here is derived from an EMBL/GenBank/DDBJ whole genome shotgun (WGS) entry which is preliminary data.</text>
</comment>
<dbReference type="Proteomes" id="UP000190409">
    <property type="component" value="Unassembled WGS sequence"/>
</dbReference>
<dbReference type="AlphaFoldDB" id="A0A1S8KPJ4"/>
<proteinExistence type="predicted"/>
<reference evidence="1 2" key="1">
    <citation type="submission" date="2017-01" db="EMBL/GenBank/DDBJ databases">
        <title>Complete Genome Sequence of Dolosigranulum pigrum isolated from a Patient with interstitial lung disease.</title>
        <authorList>
            <person name="Mukhopadhyay R."/>
            <person name="Joaquin J."/>
            <person name="Hogue R."/>
            <person name="Fitzgerald S."/>
            <person name="Jospin G."/>
            <person name="Eisen J.A."/>
            <person name="Chaturvedi V."/>
        </authorList>
    </citation>
    <scope>NUCLEOTIDE SEQUENCE [LARGE SCALE GENOMIC DNA]</scope>
    <source>
        <strain evidence="1 2">15S00348</strain>
    </source>
</reference>
<evidence type="ECO:0000313" key="1">
    <source>
        <dbReference type="EMBL" id="OOL81415.1"/>
    </source>
</evidence>
<accession>A0A1S8KPJ4</accession>
<evidence type="ECO:0000313" key="2">
    <source>
        <dbReference type="Proteomes" id="UP000190409"/>
    </source>
</evidence>
<name>A0A1S8KPJ4_9LACT</name>
<sequence length="211" mass="25141">MGMLEQLLKVNNGILTKEQLTNQVVSYDELGGAEQNIDIKQFNDRLYYVDGYYDHDYLLQLSHPDLVFSRDTAVKYHWLSNQLPYELYVTLPTTYKKTVQSDYSKVNMMYEDLESADIELIETQEGNFVQVTSLERTLYDMMQDESCPMDIMKEIIWNYHQAPNINKERFIHYFGQWYHLEDSKEAQKLLQQHVSYIDTSFKSWKQVTRLV</sequence>